<feature type="region of interest" description="Disordered" evidence="11">
    <location>
        <begin position="180"/>
        <end position="213"/>
    </location>
</feature>
<reference evidence="14 15" key="1">
    <citation type="journal article" date="2019" name="Sci. Rep.">
        <title>Comparative genomics of chytrid fungi reveal insights into the obligate biotrophic and pathogenic lifestyle of Synchytrium endobioticum.</title>
        <authorList>
            <person name="van de Vossenberg B.T.L.H."/>
            <person name="Warris S."/>
            <person name="Nguyen H.D.T."/>
            <person name="van Gent-Pelzer M.P.E."/>
            <person name="Joly D.L."/>
            <person name="van de Geest H.C."/>
            <person name="Bonants P.J.M."/>
            <person name="Smith D.S."/>
            <person name="Levesque C.A."/>
            <person name="van der Lee T.A.J."/>
        </authorList>
    </citation>
    <scope>NUCLEOTIDE SEQUENCE [LARGE SCALE GENOMIC DNA]</scope>
    <source>
        <strain evidence="14 15">CBS 675.73</strain>
    </source>
</reference>
<dbReference type="Gene3D" id="2.40.100.10">
    <property type="entry name" value="Cyclophilin-like"/>
    <property type="match status" value="1"/>
</dbReference>
<comment type="subcellular location">
    <subcellularLocation>
        <location evidence="3 10">Nucleus</location>
    </subcellularLocation>
</comment>
<dbReference type="PRINTS" id="PR00153">
    <property type="entry name" value="CSAPPISMRASE"/>
</dbReference>
<evidence type="ECO:0000256" key="2">
    <source>
        <dbReference type="ARBA" id="ARBA00002388"/>
    </source>
</evidence>
<keyword evidence="7 10" id="KW-0413">Isomerase</keyword>
<evidence type="ECO:0000256" key="8">
    <source>
        <dbReference type="ARBA" id="ARBA00023242"/>
    </source>
</evidence>
<comment type="caution">
    <text evidence="14">The sequence shown here is derived from an EMBL/GenBank/DDBJ whole genome shotgun (WGS) entry which is preliminary data.</text>
</comment>
<dbReference type="Proteomes" id="UP000320333">
    <property type="component" value="Unassembled WGS sequence"/>
</dbReference>
<evidence type="ECO:0000313" key="15">
    <source>
        <dbReference type="Proteomes" id="UP000320333"/>
    </source>
</evidence>
<organism evidence="14 15">
    <name type="scientific">Chytriomyces confervae</name>
    <dbReference type="NCBI Taxonomy" id="246404"/>
    <lineage>
        <taxon>Eukaryota</taxon>
        <taxon>Fungi</taxon>
        <taxon>Fungi incertae sedis</taxon>
        <taxon>Chytridiomycota</taxon>
        <taxon>Chytridiomycota incertae sedis</taxon>
        <taxon>Chytridiomycetes</taxon>
        <taxon>Chytridiales</taxon>
        <taxon>Chytriomycetaceae</taxon>
        <taxon>Chytriomyces</taxon>
    </lineage>
</organism>
<dbReference type="PANTHER" id="PTHR45843">
    <property type="entry name" value="PEPTIDYL-PROLYL CIS-TRANS ISOMERASE-LIKE 4"/>
    <property type="match status" value="1"/>
</dbReference>
<evidence type="ECO:0000256" key="6">
    <source>
        <dbReference type="ARBA" id="ARBA00023110"/>
    </source>
</evidence>
<dbReference type="InterPro" id="IPR035542">
    <property type="entry name" value="CRIP"/>
</dbReference>
<dbReference type="InterPro" id="IPR035979">
    <property type="entry name" value="RBD_domain_sf"/>
</dbReference>
<dbReference type="OrthoDB" id="2083at2759"/>
<feature type="compositionally biased region" description="Basic and acidic residues" evidence="11">
    <location>
        <begin position="472"/>
        <end position="516"/>
    </location>
</feature>
<dbReference type="GO" id="GO:0005634">
    <property type="term" value="C:nucleus"/>
    <property type="evidence" value="ECO:0007669"/>
    <property type="project" value="UniProtKB-SubCell"/>
</dbReference>
<comment type="function">
    <text evidence="2 10">PPIases accelerate the folding of proteins. It catalyzes the cis-trans isomerization of proline imidic peptide bonds in oligopeptides.</text>
</comment>
<dbReference type="GO" id="GO:0003755">
    <property type="term" value="F:peptidyl-prolyl cis-trans isomerase activity"/>
    <property type="evidence" value="ECO:0007669"/>
    <property type="project" value="UniProtKB-UniRule"/>
</dbReference>
<dbReference type="PROSITE" id="PS50072">
    <property type="entry name" value="CSA_PPIASE_2"/>
    <property type="match status" value="1"/>
</dbReference>
<feature type="compositionally biased region" description="Pro residues" evidence="11">
    <location>
        <begin position="184"/>
        <end position="201"/>
    </location>
</feature>
<feature type="domain" description="RRM" evidence="13">
    <location>
        <begin position="255"/>
        <end position="333"/>
    </location>
</feature>
<feature type="region of interest" description="Disordered" evidence="11">
    <location>
        <begin position="353"/>
        <end position="516"/>
    </location>
</feature>
<evidence type="ECO:0000259" key="12">
    <source>
        <dbReference type="PROSITE" id="PS50072"/>
    </source>
</evidence>
<dbReference type="SUPFAM" id="SSF54928">
    <property type="entry name" value="RNA-binding domain, RBD"/>
    <property type="match status" value="1"/>
</dbReference>
<dbReference type="Pfam" id="PF00160">
    <property type="entry name" value="Pro_isomerase"/>
    <property type="match status" value="1"/>
</dbReference>
<keyword evidence="15" id="KW-1185">Reference proteome</keyword>
<evidence type="ECO:0000256" key="5">
    <source>
        <dbReference type="ARBA" id="ARBA00022884"/>
    </source>
</evidence>
<keyword evidence="6 10" id="KW-0697">Rotamase</keyword>
<evidence type="ECO:0000256" key="10">
    <source>
        <dbReference type="RuleBase" id="RU365081"/>
    </source>
</evidence>
<keyword evidence="5 9" id="KW-0694">RNA-binding</keyword>
<name>A0A507FE43_9FUNG</name>
<evidence type="ECO:0000256" key="7">
    <source>
        <dbReference type="ARBA" id="ARBA00023235"/>
    </source>
</evidence>
<dbReference type="SMART" id="SM00360">
    <property type="entry name" value="RRM"/>
    <property type="match status" value="1"/>
</dbReference>
<dbReference type="Pfam" id="PF00076">
    <property type="entry name" value="RRM_1"/>
    <property type="match status" value="1"/>
</dbReference>
<dbReference type="PROSITE" id="PS50102">
    <property type="entry name" value="RRM"/>
    <property type="match status" value="1"/>
</dbReference>
<dbReference type="Gene3D" id="3.30.70.330">
    <property type="match status" value="1"/>
</dbReference>
<accession>A0A507FE43</accession>
<feature type="compositionally biased region" description="Basic and acidic residues" evidence="11">
    <location>
        <begin position="405"/>
        <end position="466"/>
    </location>
</feature>
<dbReference type="SUPFAM" id="SSF50891">
    <property type="entry name" value="Cyclophilin-like"/>
    <property type="match status" value="1"/>
</dbReference>
<comment type="similarity">
    <text evidence="4 10">Belongs to the cyclophilin-type PPIase family. PPIL4 subfamily.</text>
</comment>
<keyword evidence="8 10" id="KW-0539">Nucleus</keyword>
<dbReference type="EMBL" id="QEAP01000161">
    <property type="protein sequence ID" value="TPX73850.1"/>
    <property type="molecule type" value="Genomic_DNA"/>
</dbReference>
<evidence type="ECO:0000256" key="11">
    <source>
        <dbReference type="SAM" id="MobiDB-lite"/>
    </source>
</evidence>
<dbReference type="CDD" id="cd12235">
    <property type="entry name" value="RRM_PPIL4"/>
    <property type="match status" value="1"/>
</dbReference>
<evidence type="ECO:0000313" key="14">
    <source>
        <dbReference type="EMBL" id="TPX73850.1"/>
    </source>
</evidence>
<dbReference type="InterPro" id="IPR012677">
    <property type="entry name" value="Nucleotide-bd_a/b_plait_sf"/>
</dbReference>
<dbReference type="STRING" id="246404.A0A507FE43"/>
<dbReference type="InterPro" id="IPR002130">
    <property type="entry name" value="Cyclophilin-type_PPIase_dom"/>
</dbReference>
<dbReference type="EC" id="5.2.1.8" evidence="10"/>
<evidence type="ECO:0000259" key="13">
    <source>
        <dbReference type="PROSITE" id="PS50102"/>
    </source>
</evidence>
<gene>
    <name evidence="14" type="ORF">CcCBS67573_g04881</name>
</gene>
<dbReference type="InterPro" id="IPR000504">
    <property type="entry name" value="RRM_dom"/>
</dbReference>
<dbReference type="InterPro" id="IPR029000">
    <property type="entry name" value="Cyclophilin-like_dom_sf"/>
</dbReference>
<dbReference type="PANTHER" id="PTHR45843:SF1">
    <property type="entry name" value="PEPTIDYL-PROLYL CIS-TRANS ISOMERASE-LIKE 4"/>
    <property type="match status" value="1"/>
</dbReference>
<dbReference type="AlphaFoldDB" id="A0A507FE43"/>
<protein>
    <recommendedName>
        <fullName evidence="10">Peptidyl-prolyl cis-trans isomerase</fullName>
        <shortName evidence="10">PPIase</shortName>
        <ecNumber evidence="10">5.2.1.8</ecNumber>
    </recommendedName>
</protein>
<proteinExistence type="inferred from homology"/>
<dbReference type="GO" id="GO:0003723">
    <property type="term" value="F:RNA binding"/>
    <property type="evidence" value="ECO:0007669"/>
    <property type="project" value="UniProtKB-UniRule"/>
</dbReference>
<evidence type="ECO:0000256" key="1">
    <source>
        <dbReference type="ARBA" id="ARBA00000971"/>
    </source>
</evidence>
<evidence type="ECO:0000256" key="4">
    <source>
        <dbReference type="ARBA" id="ARBA00010739"/>
    </source>
</evidence>
<feature type="compositionally biased region" description="Basic and acidic residues" evidence="11">
    <location>
        <begin position="388"/>
        <end position="397"/>
    </location>
</feature>
<evidence type="ECO:0000256" key="3">
    <source>
        <dbReference type="ARBA" id="ARBA00004123"/>
    </source>
</evidence>
<feature type="domain" description="PPIase cyclophilin-type" evidence="12">
    <location>
        <begin position="6"/>
        <end position="178"/>
    </location>
</feature>
<comment type="catalytic activity">
    <reaction evidence="1 10">
        <text>[protein]-peptidylproline (omega=180) = [protein]-peptidylproline (omega=0)</text>
        <dbReference type="Rhea" id="RHEA:16237"/>
        <dbReference type="Rhea" id="RHEA-COMP:10747"/>
        <dbReference type="Rhea" id="RHEA-COMP:10748"/>
        <dbReference type="ChEBI" id="CHEBI:83833"/>
        <dbReference type="ChEBI" id="CHEBI:83834"/>
        <dbReference type="EC" id="5.2.1.8"/>
    </reaction>
</comment>
<sequence length="516" mass="58984">MSVLLETSLGDIVIDLETERAPIASTNFIKLCKLKAYNWSLFHTITQGFTAVTGGNAAGDTDSGVSAQHLSATLSHDTHSDVPRFFTPEMHPKLKHSTKGRVSFVCSDAVDAKGNAVRVAASQFFFTLADEGAGYLNGVHAVFGKVVEGLDVLDALNAQQVDHEKRPFRDIRIKHTIILDDPFPDPPNMVEPPRSPSPPPEMLNSTRIGDDEDLFPDVDPEILEKESRDREAAARALTLEMIGDLPFAEIRPPENILFVCKLHPVTRDEDLELIFSRFGEIRSCEIIRDKKTQESLSYAFIDFEKKEAAEEAYFKMDNVLIDDRRIHVDFSQSVSKLHHDFLGGKRRELMEDEEFGGKGLQRKKQYRDGDDGGGGRMERRQGSGYDLVFEHEGDLAREKKRARHQQSDDVRADATEVGDTNRHRTEHRKDGREERDRHRQDRTSGRDFGHRDRREDTSVRKNEYSDRTGSAKYDRDGRKRHEEHDDRRAQRGEREVRDRDGRRSGSDRHARDDRRR</sequence>
<evidence type="ECO:0000256" key="9">
    <source>
        <dbReference type="PROSITE-ProRule" id="PRU00176"/>
    </source>
</evidence>